<accession>A0ABQ8C9Y9</accession>
<evidence type="ECO:0008006" key="3">
    <source>
        <dbReference type="Google" id="ProtNLM"/>
    </source>
</evidence>
<proteinExistence type="predicted"/>
<dbReference type="EMBL" id="JAGKQM010000008">
    <property type="protein sequence ID" value="KAH0913871.1"/>
    <property type="molecule type" value="Genomic_DNA"/>
</dbReference>
<name>A0ABQ8C9Y9_BRANA</name>
<sequence>MVVGCLCGSGLESRDHVFLHCSVAAQIWAAILPRLGQQNLTLHNWDSLIAWMLTDTPGLSATVKKLLVQALVFLLWGERNSRLHNGSSASTSVLFSRIDRTLRDTLLARLPHKRCQGLLSQWFRFA</sequence>
<dbReference type="Proteomes" id="UP000824890">
    <property type="component" value="Unassembled WGS sequence"/>
</dbReference>
<keyword evidence="2" id="KW-1185">Reference proteome</keyword>
<comment type="caution">
    <text evidence="1">The sequence shown here is derived from an EMBL/GenBank/DDBJ whole genome shotgun (WGS) entry which is preliminary data.</text>
</comment>
<organism evidence="1 2">
    <name type="scientific">Brassica napus</name>
    <name type="common">Rape</name>
    <dbReference type="NCBI Taxonomy" id="3708"/>
    <lineage>
        <taxon>Eukaryota</taxon>
        <taxon>Viridiplantae</taxon>
        <taxon>Streptophyta</taxon>
        <taxon>Embryophyta</taxon>
        <taxon>Tracheophyta</taxon>
        <taxon>Spermatophyta</taxon>
        <taxon>Magnoliopsida</taxon>
        <taxon>eudicotyledons</taxon>
        <taxon>Gunneridae</taxon>
        <taxon>Pentapetalae</taxon>
        <taxon>rosids</taxon>
        <taxon>malvids</taxon>
        <taxon>Brassicales</taxon>
        <taxon>Brassicaceae</taxon>
        <taxon>Brassiceae</taxon>
        <taxon>Brassica</taxon>
    </lineage>
</organism>
<evidence type="ECO:0000313" key="1">
    <source>
        <dbReference type="EMBL" id="KAH0913871.1"/>
    </source>
</evidence>
<gene>
    <name evidence="1" type="ORF">HID58_028317</name>
</gene>
<protein>
    <recommendedName>
        <fullName evidence="3">Reverse transcriptase zinc-binding domain-containing protein</fullName>
    </recommendedName>
</protein>
<evidence type="ECO:0000313" key="2">
    <source>
        <dbReference type="Proteomes" id="UP000824890"/>
    </source>
</evidence>
<reference evidence="1 2" key="1">
    <citation type="submission" date="2021-05" db="EMBL/GenBank/DDBJ databases">
        <title>Genome Assembly of Synthetic Allotetraploid Brassica napus Reveals Homoeologous Exchanges between Subgenomes.</title>
        <authorList>
            <person name="Davis J.T."/>
        </authorList>
    </citation>
    <scope>NUCLEOTIDE SEQUENCE [LARGE SCALE GENOMIC DNA]</scope>
    <source>
        <strain evidence="2">cv. Da-Ae</strain>
        <tissue evidence="1">Seedling</tissue>
    </source>
</reference>